<dbReference type="RefSeq" id="WP_344733059.1">
    <property type="nucleotide sequence ID" value="NZ_BAAAZH010000012.1"/>
</dbReference>
<protein>
    <submittedName>
        <fullName evidence="1">Uncharacterized protein</fullName>
    </submittedName>
</protein>
<evidence type="ECO:0000313" key="1">
    <source>
        <dbReference type="EMBL" id="GAA4117674.1"/>
    </source>
</evidence>
<comment type="caution">
    <text evidence="1">The sequence shown here is derived from an EMBL/GenBank/DDBJ whole genome shotgun (WGS) entry which is preliminary data.</text>
</comment>
<gene>
    <name evidence="1" type="ORF">GCM10022215_18610</name>
</gene>
<keyword evidence="2" id="KW-1185">Reference proteome</keyword>
<accession>A0ABP7XJ15</accession>
<organism evidence="1 2">
    <name type="scientific">Nocardioides fonticola</name>
    <dbReference type="NCBI Taxonomy" id="450363"/>
    <lineage>
        <taxon>Bacteria</taxon>
        <taxon>Bacillati</taxon>
        <taxon>Actinomycetota</taxon>
        <taxon>Actinomycetes</taxon>
        <taxon>Propionibacteriales</taxon>
        <taxon>Nocardioidaceae</taxon>
        <taxon>Nocardioides</taxon>
    </lineage>
</organism>
<dbReference type="Proteomes" id="UP001501495">
    <property type="component" value="Unassembled WGS sequence"/>
</dbReference>
<evidence type="ECO:0000313" key="2">
    <source>
        <dbReference type="Proteomes" id="UP001501495"/>
    </source>
</evidence>
<proteinExistence type="predicted"/>
<name>A0ABP7XJ15_9ACTN</name>
<reference evidence="2" key="1">
    <citation type="journal article" date="2019" name="Int. J. Syst. Evol. Microbiol.">
        <title>The Global Catalogue of Microorganisms (GCM) 10K type strain sequencing project: providing services to taxonomists for standard genome sequencing and annotation.</title>
        <authorList>
            <consortium name="The Broad Institute Genomics Platform"/>
            <consortium name="The Broad Institute Genome Sequencing Center for Infectious Disease"/>
            <person name="Wu L."/>
            <person name="Ma J."/>
        </authorList>
    </citation>
    <scope>NUCLEOTIDE SEQUENCE [LARGE SCALE GENOMIC DNA]</scope>
    <source>
        <strain evidence="2">JCM 16703</strain>
    </source>
</reference>
<dbReference type="EMBL" id="BAAAZH010000012">
    <property type="protein sequence ID" value="GAA4117674.1"/>
    <property type="molecule type" value="Genomic_DNA"/>
</dbReference>
<sequence length="275" mass="27905">MSHRPTSRSTSRLAVRLGAAVAVLITAAAGTLVPGGSAQGAVVDDQINSFSAGAPDETPFAAECPVGTTPRGVRVVSVDGFSNDVRMLCEKDGVLQSAPDGAFVVDRGVSEDIVCASGQRVAGLYARVGTIIDSIGVRCADAEDQRSDGPISLGQGGGPDGPVDCPPLSVLRGLAGTKSAAYSGSTLQVNTLRRVCSDLTVLTKLTRGALQLRPKAKLVLAATGEPLAGRRISFGRCSATTNAQGIATCPFYLGLGAVTASYAGDARTEPSSARS</sequence>